<proteinExistence type="predicted"/>
<organism evidence="1 2">
    <name type="scientific">Perkinsus chesapeaki</name>
    <name type="common">Clam parasite</name>
    <name type="synonym">Perkinsus andrewsi</name>
    <dbReference type="NCBI Taxonomy" id="330153"/>
    <lineage>
        <taxon>Eukaryota</taxon>
        <taxon>Sar</taxon>
        <taxon>Alveolata</taxon>
        <taxon>Perkinsozoa</taxon>
        <taxon>Perkinsea</taxon>
        <taxon>Perkinsida</taxon>
        <taxon>Perkinsidae</taxon>
        <taxon>Perkinsus</taxon>
    </lineage>
</organism>
<protein>
    <submittedName>
        <fullName evidence="1">Uncharacterized protein</fullName>
    </submittedName>
</protein>
<feature type="non-terminal residue" evidence="1">
    <location>
        <position position="101"/>
    </location>
</feature>
<name>A0A7J6KL94_PERCH</name>
<comment type="caution">
    <text evidence="1">The sequence shown here is derived from an EMBL/GenBank/DDBJ whole genome shotgun (WGS) entry which is preliminary data.</text>
</comment>
<accession>A0A7J6KL94</accession>
<evidence type="ECO:0000313" key="1">
    <source>
        <dbReference type="EMBL" id="KAF4647286.1"/>
    </source>
</evidence>
<dbReference type="AlphaFoldDB" id="A0A7J6KL94"/>
<sequence length="101" mass="11362">RTATVLARHDGNLMLIEGAKYEYQNNGVLTVSIVDSSLHSVLHGANMNGLEMLNFEPTKIVNSQPHALWLKHPIGRNSEKLFRYPGCVEEIKAESVKTYRI</sequence>
<evidence type="ECO:0000313" key="2">
    <source>
        <dbReference type="Proteomes" id="UP000591131"/>
    </source>
</evidence>
<reference evidence="1 2" key="1">
    <citation type="submission" date="2020-04" db="EMBL/GenBank/DDBJ databases">
        <title>Perkinsus chesapeaki whole genome sequence.</title>
        <authorList>
            <person name="Bogema D.R."/>
        </authorList>
    </citation>
    <scope>NUCLEOTIDE SEQUENCE [LARGE SCALE GENOMIC DNA]</scope>
    <source>
        <strain evidence="1">ATCC PRA-425</strain>
    </source>
</reference>
<dbReference type="Proteomes" id="UP000591131">
    <property type="component" value="Unassembled WGS sequence"/>
</dbReference>
<dbReference type="EMBL" id="JAAPAO010002721">
    <property type="protein sequence ID" value="KAF4647286.1"/>
    <property type="molecule type" value="Genomic_DNA"/>
</dbReference>
<keyword evidence="2" id="KW-1185">Reference proteome</keyword>
<feature type="non-terminal residue" evidence="1">
    <location>
        <position position="1"/>
    </location>
</feature>
<gene>
    <name evidence="1" type="ORF">FOL47_004821</name>
</gene>